<comment type="caution">
    <text evidence="1">The sequence shown here is derived from an EMBL/GenBank/DDBJ whole genome shotgun (WGS) entry which is preliminary data.</text>
</comment>
<proteinExistence type="predicted"/>
<protein>
    <submittedName>
        <fullName evidence="1">Uncharacterized protein</fullName>
    </submittedName>
</protein>
<dbReference type="EMBL" id="CM042047">
    <property type="protein sequence ID" value="KAI3770070.1"/>
    <property type="molecule type" value="Genomic_DNA"/>
</dbReference>
<gene>
    <name evidence="1" type="ORF">L6452_01191</name>
</gene>
<name>A0ACB9FG08_ARCLA</name>
<organism evidence="1 2">
    <name type="scientific">Arctium lappa</name>
    <name type="common">Greater burdock</name>
    <name type="synonym">Lappa major</name>
    <dbReference type="NCBI Taxonomy" id="4217"/>
    <lineage>
        <taxon>Eukaryota</taxon>
        <taxon>Viridiplantae</taxon>
        <taxon>Streptophyta</taxon>
        <taxon>Embryophyta</taxon>
        <taxon>Tracheophyta</taxon>
        <taxon>Spermatophyta</taxon>
        <taxon>Magnoliopsida</taxon>
        <taxon>eudicotyledons</taxon>
        <taxon>Gunneridae</taxon>
        <taxon>Pentapetalae</taxon>
        <taxon>asterids</taxon>
        <taxon>campanulids</taxon>
        <taxon>Asterales</taxon>
        <taxon>Asteraceae</taxon>
        <taxon>Carduoideae</taxon>
        <taxon>Cardueae</taxon>
        <taxon>Arctiinae</taxon>
        <taxon>Arctium</taxon>
    </lineage>
</organism>
<sequence length="95" mass="10604">MDGEDVSEENHRKISCSFFMEDSSDDISTTDKEEEVIVDDDLGERRRGHRVMVVSPRYMCGGPSDKKFVATVDHDCRIKVSCSGGSNLPISLFSN</sequence>
<dbReference type="Proteomes" id="UP001055879">
    <property type="component" value="Linkage Group LG01"/>
</dbReference>
<keyword evidence="2" id="KW-1185">Reference proteome</keyword>
<accession>A0ACB9FG08</accession>
<reference evidence="1 2" key="2">
    <citation type="journal article" date="2022" name="Mol. Ecol. Resour.">
        <title>The genomes of chicory, endive, great burdock and yacon provide insights into Asteraceae paleo-polyploidization history and plant inulin production.</title>
        <authorList>
            <person name="Fan W."/>
            <person name="Wang S."/>
            <person name="Wang H."/>
            <person name="Wang A."/>
            <person name="Jiang F."/>
            <person name="Liu H."/>
            <person name="Zhao H."/>
            <person name="Xu D."/>
            <person name="Zhang Y."/>
        </authorList>
    </citation>
    <scope>NUCLEOTIDE SEQUENCE [LARGE SCALE GENOMIC DNA]</scope>
    <source>
        <strain evidence="2">cv. Niubang</strain>
    </source>
</reference>
<evidence type="ECO:0000313" key="2">
    <source>
        <dbReference type="Proteomes" id="UP001055879"/>
    </source>
</evidence>
<evidence type="ECO:0000313" key="1">
    <source>
        <dbReference type="EMBL" id="KAI3770070.1"/>
    </source>
</evidence>
<reference evidence="2" key="1">
    <citation type="journal article" date="2022" name="Mol. Ecol. Resour.">
        <title>The genomes of chicory, endive, great burdock and yacon provide insights into Asteraceae palaeo-polyploidization history and plant inulin production.</title>
        <authorList>
            <person name="Fan W."/>
            <person name="Wang S."/>
            <person name="Wang H."/>
            <person name="Wang A."/>
            <person name="Jiang F."/>
            <person name="Liu H."/>
            <person name="Zhao H."/>
            <person name="Xu D."/>
            <person name="Zhang Y."/>
        </authorList>
    </citation>
    <scope>NUCLEOTIDE SEQUENCE [LARGE SCALE GENOMIC DNA]</scope>
    <source>
        <strain evidence="2">cv. Niubang</strain>
    </source>
</reference>